<feature type="coiled-coil region" evidence="2">
    <location>
        <begin position="53"/>
        <end position="80"/>
    </location>
</feature>
<dbReference type="AlphaFoldDB" id="A0A8S1XZ35"/>
<evidence type="ECO:0000256" key="1">
    <source>
        <dbReference type="PROSITE-ProRule" id="PRU00221"/>
    </source>
</evidence>
<feature type="repeat" description="WD" evidence="1">
    <location>
        <begin position="258"/>
        <end position="289"/>
    </location>
</feature>
<feature type="repeat" description="WD" evidence="1">
    <location>
        <begin position="213"/>
        <end position="245"/>
    </location>
</feature>
<dbReference type="Proteomes" id="UP000683925">
    <property type="component" value="Unassembled WGS sequence"/>
</dbReference>
<name>A0A8S1XZ35_PAROT</name>
<dbReference type="InterPro" id="IPR001680">
    <property type="entry name" value="WD40_rpt"/>
</dbReference>
<accession>A0A8S1XZ35</accession>
<dbReference type="PANTHER" id="PTHR19920">
    <property type="entry name" value="WD40 PROTEIN CIAO1"/>
    <property type="match status" value="1"/>
</dbReference>
<dbReference type="PROSITE" id="PS50082">
    <property type="entry name" value="WD_REPEATS_2"/>
    <property type="match status" value="2"/>
</dbReference>
<dbReference type="Pfam" id="PF00400">
    <property type="entry name" value="WD40"/>
    <property type="match status" value="3"/>
</dbReference>
<dbReference type="OMA" id="FMVTWDD"/>
<sequence length="474" mass="55324">MQCSMHNQQLIQFACLNQSCYEFKLACDQCTKNNFHLGHVHNLKSIPELLGLLSDTQQQCNEFINKLNILNAQINELLKHVNQFVEIDFSITSQTLTQISTQQLNNIITKLIHFNGDNKPQIQLASQHTEKLIQCFSNFLQTFKITDIQTRPNNKTSDIALPKYQLINSIKEYLYCFSVCFNQDSTIMINGYMDGIIRVFEFNQGNIKLKQTLSEHKGIVGCLNFMNNSNSFVSGSLDNDIIIWKFFENKQWRVQQKITGHRNWIRCILINSEDNLIISGSRDFSIKFWTKDKTWQCSQTLNQHKNELTSMSLNESQTYLISCAYDDDEILISKQQENKQWMIAQKINQKGYRLCFINNNLFTVQQYLIPVMNIYELNNSTNLFDQIKEVKVKNGPSCHCFFQSQYIQQKQMLVCKNGNYVNIIKISQSVELQLVQFIDFGTGTLFGRLTDDGQFMVTWDDKTQQIQIFQFKEK</sequence>
<dbReference type="GO" id="GO:0016226">
    <property type="term" value="P:iron-sulfur cluster assembly"/>
    <property type="evidence" value="ECO:0007669"/>
    <property type="project" value="TreeGrafter"/>
</dbReference>
<dbReference type="GO" id="GO:0097361">
    <property type="term" value="C:cytosolic [4Fe-4S] assembly targeting complex"/>
    <property type="evidence" value="ECO:0007669"/>
    <property type="project" value="TreeGrafter"/>
</dbReference>
<proteinExistence type="predicted"/>
<dbReference type="OrthoDB" id="406844at2759"/>
<protein>
    <submittedName>
        <fullName evidence="3">Uncharacterized protein</fullName>
    </submittedName>
</protein>
<keyword evidence="2" id="KW-0175">Coiled coil</keyword>
<dbReference type="PANTHER" id="PTHR19920:SF0">
    <property type="entry name" value="CYTOSOLIC IRON-SULFUR PROTEIN ASSEMBLY PROTEIN CIAO1-RELATED"/>
    <property type="match status" value="1"/>
</dbReference>
<keyword evidence="1" id="KW-0853">WD repeat</keyword>
<keyword evidence="4" id="KW-1185">Reference proteome</keyword>
<comment type="caution">
    <text evidence="3">The sequence shown here is derived from an EMBL/GenBank/DDBJ whole genome shotgun (WGS) entry which is preliminary data.</text>
</comment>
<organism evidence="3 4">
    <name type="scientific">Paramecium octaurelia</name>
    <dbReference type="NCBI Taxonomy" id="43137"/>
    <lineage>
        <taxon>Eukaryota</taxon>
        <taxon>Sar</taxon>
        <taxon>Alveolata</taxon>
        <taxon>Ciliophora</taxon>
        <taxon>Intramacronucleata</taxon>
        <taxon>Oligohymenophorea</taxon>
        <taxon>Peniculida</taxon>
        <taxon>Parameciidae</taxon>
        <taxon>Paramecium</taxon>
    </lineage>
</organism>
<dbReference type="EMBL" id="CAJJDP010000140">
    <property type="protein sequence ID" value="CAD8207011.1"/>
    <property type="molecule type" value="Genomic_DNA"/>
</dbReference>
<evidence type="ECO:0000313" key="4">
    <source>
        <dbReference type="Proteomes" id="UP000683925"/>
    </source>
</evidence>
<evidence type="ECO:0000313" key="3">
    <source>
        <dbReference type="EMBL" id="CAD8207011.1"/>
    </source>
</evidence>
<dbReference type="SMART" id="SM00320">
    <property type="entry name" value="WD40"/>
    <property type="match status" value="4"/>
</dbReference>
<gene>
    <name evidence="3" type="ORF">POCTA_138.1.T1390165</name>
</gene>
<dbReference type="PROSITE" id="PS50294">
    <property type="entry name" value="WD_REPEATS_REGION"/>
    <property type="match status" value="2"/>
</dbReference>
<evidence type="ECO:0000256" key="2">
    <source>
        <dbReference type="SAM" id="Coils"/>
    </source>
</evidence>
<reference evidence="3" key="1">
    <citation type="submission" date="2021-01" db="EMBL/GenBank/DDBJ databases">
        <authorList>
            <consortium name="Genoscope - CEA"/>
            <person name="William W."/>
        </authorList>
    </citation>
    <scope>NUCLEOTIDE SEQUENCE</scope>
</reference>